<dbReference type="InterPro" id="IPR033752">
    <property type="entry name" value="MetA_family"/>
</dbReference>
<feature type="site" description="Important for acyl-CoA specificity" evidence="8">
    <location>
        <position position="111"/>
    </location>
</feature>
<dbReference type="Proteomes" id="UP000824071">
    <property type="component" value="Unassembled WGS sequence"/>
</dbReference>
<evidence type="ECO:0000256" key="6">
    <source>
        <dbReference type="ARBA" id="ARBA00023315"/>
    </source>
</evidence>
<dbReference type="Gene3D" id="3.40.50.880">
    <property type="match status" value="1"/>
</dbReference>
<dbReference type="GO" id="GO:0005737">
    <property type="term" value="C:cytoplasm"/>
    <property type="evidence" value="ECO:0007669"/>
    <property type="project" value="UniProtKB-SubCell"/>
</dbReference>
<comment type="pathway">
    <text evidence="8">Amino-acid biosynthesis; L-methionine biosynthesis via de novo pathway; O-acetyl-L-homoserine from L-homoserine: step 1/1.</text>
</comment>
<evidence type="ECO:0000256" key="5">
    <source>
        <dbReference type="ARBA" id="ARBA00023167"/>
    </source>
</evidence>
<dbReference type="GO" id="GO:0019281">
    <property type="term" value="P:L-methionine biosynthetic process from homoserine via O-succinyl-L-homoserine and cystathionine"/>
    <property type="evidence" value="ECO:0007669"/>
    <property type="project" value="InterPro"/>
</dbReference>
<feature type="site" description="Important for substrate specificity" evidence="8">
    <location>
        <position position="192"/>
    </location>
</feature>
<proteinExistence type="inferred from homology"/>
<dbReference type="PIRSF" id="PIRSF000450">
    <property type="entry name" value="H_ser_succinyltr"/>
    <property type="match status" value="1"/>
</dbReference>
<keyword evidence="6 8" id="KW-0012">Acyltransferase</keyword>
<comment type="catalytic activity">
    <reaction evidence="7 8">
        <text>L-homoserine + acetyl-CoA = O-acetyl-L-homoserine + CoA</text>
        <dbReference type="Rhea" id="RHEA:13701"/>
        <dbReference type="ChEBI" id="CHEBI:57287"/>
        <dbReference type="ChEBI" id="CHEBI:57288"/>
        <dbReference type="ChEBI" id="CHEBI:57476"/>
        <dbReference type="ChEBI" id="CHEBI:57716"/>
        <dbReference type="EC" id="2.3.1.31"/>
    </reaction>
</comment>
<dbReference type="AlphaFoldDB" id="A0A9D1LEM3"/>
<reference evidence="10" key="1">
    <citation type="submission" date="2020-10" db="EMBL/GenBank/DDBJ databases">
        <authorList>
            <person name="Gilroy R."/>
        </authorList>
    </citation>
    <scope>NUCLEOTIDE SEQUENCE</scope>
    <source>
        <strain evidence="10">ChiGjej1B1-19959</strain>
    </source>
</reference>
<evidence type="ECO:0000256" key="4">
    <source>
        <dbReference type="ARBA" id="ARBA00022679"/>
    </source>
</evidence>
<dbReference type="PANTHER" id="PTHR20919:SF0">
    <property type="entry name" value="HOMOSERINE O-SUCCINYLTRANSFERASE"/>
    <property type="match status" value="1"/>
</dbReference>
<dbReference type="InterPro" id="IPR029062">
    <property type="entry name" value="Class_I_gatase-like"/>
</dbReference>
<sequence length="305" mass="35957">MPIKIDDQLPARHSLELENIFVMTNDRAARQDIRPLHILLLNLMPTKIETETQILRLLSNSPLQVEVELLQVRSHVTKNTSREHMLKFYKTFDDVKASKYDGLIVTGAPVELLDFEEVDYWDELCTIFDWAQRNVYSTFNICWGAQAALYFKYGVPKHLLPEKMFGVFRHRPLDLYHPLLRGFSDVFYVPHSRHTETRKEDIARVKDLQILSYSDMAGVHLISDMACRNFYCTGHCEYDSDTLAREYFRDREKGLDIRLPYNYFPDDDPKKTPLITWRGAGSLLFQNWLNYFVYQRTPYELSAIR</sequence>
<comment type="caution">
    <text evidence="8">Lacks conserved residue(s) required for the propagation of feature annotation.</text>
</comment>
<evidence type="ECO:0000256" key="2">
    <source>
        <dbReference type="ARBA" id="ARBA00022490"/>
    </source>
</evidence>
<comment type="similarity">
    <text evidence="8">Belongs to the MetA family.</text>
</comment>
<name>A0A9D1LEM3_9FIRM</name>
<evidence type="ECO:0000256" key="3">
    <source>
        <dbReference type="ARBA" id="ARBA00022605"/>
    </source>
</evidence>
<evidence type="ECO:0000313" key="10">
    <source>
        <dbReference type="EMBL" id="HIU35862.1"/>
    </source>
</evidence>
<dbReference type="PANTHER" id="PTHR20919">
    <property type="entry name" value="HOMOSERINE O-SUCCINYLTRANSFERASE"/>
    <property type="match status" value="1"/>
</dbReference>
<dbReference type="EMBL" id="DVMW01000029">
    <property type="protein sequence ID" value="HIU35862.1"/>
    <property type="molecule type" value="Genomic_DNA"/>
</dbReference>
<dbReference type="GO" id="GO:0004414">
    <property type="term" value="F:homoserine O-acetyltransferase activity"/>
    <property type="evidence" value="ECO:0007669"/>
    <property type="project" value="UniProtKB-EC"/>
</dbReference>
<dbReference type="NCBIfam" id="TIGR01001">
    <property type="entry name" value="metA"/>
    <property type="match status" value="1"/>
</dbReference>
<dbReference type="CDD" id="cd03131">
    <property type="entry name" value="GATase1_HTS"/>
    <property type="match status" value="1"/>
</dbReference>
<feature type="binding site" evidence="8">
    <location>
        <position position="249"/>
    </location>
    <ligand>
        <name>substrate</name>
    </ligand>
</feature>
<reference evidence="10" key="2">
    <citation type="journal article" date="2021" name="PeerJ">
        <title>Extensive microbial diversity within the chicken gut microbiome revealed by metagenomics and culture.</title>
        <authorList>
            <person name="Gilroy R."/>
            <person name="Ravi A."/>
            <person name="Getino M."/>
            <person name="Pursley I."/>
            <person name="Horton D.L."/>
            <person name="Alikhan N.F."/>
            <person name="Baker D."/>
            <person name="Gharbi K."/>
            <person name="Hall N."/>
            <person name="Watson M."/>
            <person name="Adriaenssens E.M."/>
            <person name="Foster-Nyarko E."/>
            <person name="Jarju S."/>
            <person name="Secka A."/>
            <person name="Antonio M."/>
            <person name="Oren A."/>
            <person name="Chaudhuri R.R."/>
            <person name="La Ragione R."/>
            <person name="Hildebrand F."/>
            <person name="Pallen M.J."/>
        </authorList>
    </citation>
    <scope>NUCLEOTIDE SEQUENCE</scope>
    <source>
        <strain evidence="10">ChiGjej1B1-19959</strain>
    </source>
</reference>
<dbReference type="EC" id="2.3.1.31" evidence="8"/>
<protein>
    <recommendedName>
        <fullName evidence="8">Homoserine O-acetyltransferase</fullName>
        <shortName evidence="8">HAT</shortName>
        <ecNumber evidence="8">2.3.1.31</ecNumber>
    </recommendedName>
    <alternativeName>
        <fullName evidence="8">Homoserine transacetylase</fullName>
        <shortName evidence="8">HTA</shortName>
    </alternativeName>
</protein>
<comment type="function">
    <text evidence="8">Transfers an acetyl group from acetyl-CoA to L-homoserine, forming acetyl-L-homoserine.</text>
</comment>
<dbReference type="FunFam" id="3.40.50.880:FF:000004">
    <property type="entry name" value="Homoserine O-succinyltransferase"/>
    <property type="match status" value="1"/>
</dbReference>
<dbReference type="Pfam" id="PF04204">
    <property type="entry name" value="HTS"/>
    <property type="match status" value="1"/>
</dbReference>
<feature type="active site" description="Acyl-thioester intermediate" evidence="8 9">
    <location>
        <position position="142"/>
    </location>
</feature>
<organism evidence="10 11">
    <name type="scientific">Candidatus Fimenecus excrementigallinarum</name>
    <dbReference type="NCBI Taxonomy" id="2840816"/>
    <lineage>
        <taxon>Bacteria</taxon>
        <taxon>Bacillati</taxon>
        <taxon>Bacillota</taxon>
        <taxon>Clostridia</taxon>
        <taxon>Candidatus Fimenecus</taxon>
    </lineage>
</organism>
<accession>A0A9D1LEM3</accession>
<evidence type="ECO:0000313" key="11">
    <source>
        <dbReference type="Proteomes" id="UP000824071"/>
    </source>
</evidence>
<feature type="active site" evidence="8">
    <location>
        <position position="237"/>
    </location>
</feature>
<feature type="binding site" evidence="8">
    <location>
        <position position="192"/>
    </location>
    <ligand>
        <name>substrate</name>
    </ligand>
</feature>
<feature type="active site" description="Proton acceptor" evidence="8">
    <location>
        <position position="235"/>
    </location>
</feature>
<comment type="caution">
    <text evidence="10">The sequence shown here is derived from an EMBL/GenBank/DDBJ whole genome shotgun (WGS) entry which is preliminary data.</text>
</comment>
<evidence type="ECO:0000256" key="1">
    <source>
        <dbReference type="ARBA" id="ARBA00004496"/>
    </source>
</evidence>
<keyword evidence="4 8" id="KW-0808">Transferase</keyword>
<dbReference type="HAMAP" id="MF_00295">
    <property type="entry name" value="MetA_acyltransf"/>
    <property type="match status" value="1"/>
</dbReference>
<dbReference type="InterPro" id="IPR005697">
    <property type="entry name" value="HST_MetA"/>
</dbReference>
<dbReference type="GO" id="GO:0008899">
    <property type="term" value="F:homoserine O-succinyltransferase activity"/>
    <property type="evidence" value="ECO:0007669"/>
    <property type="project" value="UniProtKB-UniRule"/>
</dbReference>
<comment type="subcellular location">
    <subcellularLocation>
        <location evidence="1 8">Cytoplasm</location>
    </subcellularLocation>
</comment>
<evidence type="ECO:0000256" key="9">
    <source>
        <dbReference type="PIRSR" id="PIRSR000450-1"/>
    </source>
</evidence>
<keyword evidence="5 8" id="KW-0486">Methionine biosynthesis</keyword>
<evidence type="ECO:0000256" key="7">
    <source>
        <dbReference type="ARBA" id="ARBA00049043"/>
    </source>
</evidence>
<keyword evidence="3 8" id="KW-0028">Amino-acid biosynthesis</keyword>
<feature type="binding site" evidence="8">
    <location>
        <position position="163"/>
    </location>
    <ligand>
        <name>substrate</name>
    </ligand>
</feature>
<dbReference type="SUPFAM" id="SSF52317">
    <property type="entry name" value="Class I glutamine amidotransferase-like"/>
    <property type="match status" value="1"/>
</dbReference>
<keyword evidence="2 8" id="KW-0963">Cytoplasm</keyword>
<gene>
    <name evidence="10" type="primary">metA</name>
    <name evidence="8" type="synonym">metAA</name>
    <name evidence="10" type="ORF">IAC53_04545</name>
</gene>
<evidence type="ECO:0000256" key="8">
    <source>
        <dbReference type="HAMAP-Rule" id="MF_00295"/>
    </source>
</evidence>